<accession>A0A4Z0XVX2</accession>
<gene>
    <name evidence="2" type="ORF">CAGA_23850</name>
</gene>
<sequence length="126" mass="14610">MVSRAYAAWRAECIKADIEMGFYKDDDVDLDIDYAKRRAKRRKYMSEYYIRNRAKHRETARKSYLKKKAAFPVAAPAPQYPQYAQQPAAVAYLPFAQTSAQQYPDMPQNYPQYPAVDPITGAPFTR</sequence>
<evidence type="ECO:0000256" key="1">
    <source>
        <dbReference type="SAM" id="MobiDB-lite"/>
    </source>
</evidence>
<proteinExistence type="predicted"/>
<comment type="caution">
    <text evidence="2">The sequence shown here is derived from an EMBL/GenBank/DDBJ whole genome shotgun (WGS) entry which is preliminary data.</text>
</comment>
<name>A0A4Z0XVX2_9FIRM</name>
<evidence type="ECO:0000313" key="3">
    <source>
        <dbReference type="Proteomes" id="UP000297714"/>
    </source>
</evidence>
<feature type="region of interest" description="Disordered" evidence="1">
    <location>
        <begin position="104"/>
        <end position="126"/>
    </location>
</feature>
<evidence type="ECO:0000313" key="2">
    <source>
        <dbReference type="EMBL" id="TGJ75504.1"/>
    </source>
</evidence>
<reference evidence="2 3" key="1">
    <citation type="submission" date="2019-04" db="EMBL/GenBank/DDBJ databases">
        <authorList>
            <person name="Poehlein A."/>
            <person name="Bengelsdorf F.R."/>
            <person name="Duerre P."/>
            <person name="Daniel R."/>
        </authorList>
    </citation>
    <scope>NUCLEOTIDE SEQUENCE [LARGE SCALE GENOMIC DNA]</scope>
    <source>
        <strain evidence="2 3">BS-1</strain>
    </source>
</reference>
<protein>
    <submittedName>
        <fullName evidence="2">Uncharacterized protein</fullName>
    </submittedName>
</protein>
<dbReference type="Proteomes" id="UP000297714">
    <property type="component" value="Unassembled WGS sequence"/>
</dbReference>
<organism evidence="2 3">
    <name type="scientific">Caproiciproducens galactitolivorans</name>
    <dbReference type="NCBI Taxonomy" id="642589"/>
    <lineage>
        <taxon>Bacteria</taxon>
        <taxon>Bacillati</taxon>
        <taxon>Bacillota</taxon>
        <taxon>Clostridia</taxon>
        <taxon>Eubacteriales</taxon>
        <taxon>Acutalibacteraceae</taxon>
        <taxon>Caproiciproducens</taxon>
    </lineage>
</organism>
<dbReference type="EMBL" id="SRMQ01000016">
    <property type="protein sequence ID" value="TGJ75504.1"/>
    <property type="molecule type" value="Genomic_DNA"/>
</dbReference>
<keyword evidence="3" id="KW-1185">Reference proteome</keyword>
<dbReference type="AlphaFoldDB" id="A0A4Z0XVX2"/>